<feature type="region of interest" description="Disordered" evidence="1">
    <location>
        <begin position="1"/>
        <end position="34"/>
    </location>
</feature>
<feature type="region of interest" description="Disordered" evidence="1">
    <location>
        <begin position="124"/>
        <end position="161"/>
    </location>
</feature>
<keyword evidence="3" id="KW-1185">Reference proteome</keyword>
<name>A0AA88DK81_FICCA</name>
<feature type="compositionally biased region" description="Low complexity" evidence="1">
    <location>
        <begin position="146"/>
        <end position="155"/>
    </location>
</feature>
<reference evidence="2" key="1">
    <citation type="submission" date="2023-07" db="EMBL/GenBank/DDBJ databases">
        <title>draft genome sequence of fig (Ficus carica).</title>
        <authorList>
            <person name="Takahashi T."/>
            <person name="Nishimura K."/>
        </authorList>
    </citation>
    <scope>NUCLEOTIDE SEQUENCE</scope>
</reference>
<dbReference type="EMBL" id="BTGU01000052">
    <property type="protein sequence ID" value="GMN54534.1"/>
    <property type="molecule type" value="Genomic_DNA"/>
</dbReference>
<proteinExistence type="predicted"/>
<sequence>MDESWRMRMGSTPMSSLPRRRSTADQYSSNRPSVFADSEALEPEDFADVFGGPPRSVYWRKMYGDSSASSSSTSFYEEIFRPPEILHSCGEIGNRGLPAFRIPGTSDRFYRDVFRFGSDFSAAANADERRSRERSRPNSKAKSKSKSTSSSVLSSEEMSPLRPPIAEHVALSDFASKLRYFAVLPLP</sequence>
<evidence type="ECO:0000313" key="2">
    <source>
        <dbReference type="EMBL" id="GMN54534.1"/>
    </source>
</evidence>
<organism evidence="2 3">
    <name type="scientific">Ficus carica</name>
    <name type="common">Common fig</name>
    <dbReference type="NCBI Taxonomy" id="3494"/>
    <lineage>
        <taxon>Eukaryota</taxon>
        <taxon>Viridiplantae</taxon>
        <taxon>Streptophyta</taxon>
        <taxon>Embryophyta</taxon>
        <taxon>Tracheophyta</taxon>
        <taxon>Spermatophyta</taxon>
        <taxon>Magnoliopsida</taxon>
        <taxon>eudicotyledons</taxon>
        <taxon>Gunneridae</taxon>
        <taxon>Pentapetalae</taxon>
        <taxon>rosids</taxon>
        <taxon>fabids</taxon>
        <taxon>Rosales</taxon>
        <taxon>Moraceae</taxon>
        <taxon>Ficeae</taxon>
        <taxon>Ficus</taxon>
    </lineage>
</organism>
<dbReference type="AlphaFoldDB" id="A0AA88DK81"/>
<gene>
    <name evidence="2" type="ORF">TIFTF001_023663</name>
</gene>
<dbReference type="Proteomes" id="UP001187192">
    <property type="component" value="Unassembled WGS sequence"/>
</dbReference>
<evidence type="ECO:0000313" key="3">
    <source>
        <dbReference type="Proteomes" id="UP001187192"/>
    </source>
</evidence>
<evidence type="ECO:0000256" key="1">
    <source>
        <dbReference type="SAM" id="MobiDB-lite"/>
    </source>
</evidence>
<comment type="caution">
    <text evidence="2">The sequence shown here is derived from an EMBL/GenBank/DDBJ whole genome shotgun (WGS) entry which is preliminary data.</text>
</comment>
<accession>A0AA88DK81</accession>
<feature type="compositionally biased region" description="Basic and acidic residues" evidence="1">
    <location>
        <begin position="126"/>
        <end position="136"/>
    </location>
</feature>
<protein>
    <submittedName>
        <fullName evidence="2">Uncharacterized protein</fullName>
    </submittedName>
</protein>